<keyword evidence="2" id="KW-1185">Reference proteome</keyword>
<accession>A0AA35QTY0</accession>
<proteinExistence type="predicted"/>
<protein>
    <submittedName>
        <fullName evidence="1">Uncharacterized protein</fullName>
    </submittedName>
</protein>
<sequence>MHSVACIYCLRRAPHPPHSVALVALRVASLNIVMNLSELVHKLNRGSGRQARLHITPDGGACKQRQHAVHPLLPPRNIIGMSRRPSPAQMVAHHVIQRKATLVDDRLKLGINPCRQFINGFKSDRTATHNLDLKPISSHQRHPDQRLNFSRLYEGSYSFPSQFNQSVEYIYKLLAAVSKYDFMPHI</sequence>
<dbReference type="EMBL" id="CASHTH010000133">
    <property type="protein sequence ID" value="CAI7992008.1"/>
    <property type="molecule type" value="Genomic_DNA"/>
</dbReference>
<dbReference type="Proteomes" id="UP001174909">
    <property type="component" value="Unassembled WGS sequence"/>
</dbReference>
<gene>
    <name evidence="1" type="ORF">GBAR_LOCUS884</name>
</gene>
<dbReference type="AlphaFoldDB" id="A0AA35QTY0"/>
<organism evidence="1 2">
    <name type="scientific">Geodia barretti</name>
    <name type="common">Barrett's horny sponge</name>
    <dbReference type="NCBI Taxonomy" id="519541"/>
    <lineage>
        <taxon>Eukaryota</taxon>
        <taxon>Metazoa</taxon>
        <taxon>Porifera</taxon>
        <taxon>Demospongiae</taxon>
        <taxon>Heteroscleromorpha</taxon>
        <taxon>Tetractinellida</taxon>
        <taxon>Astrophorina</taxon>
        <taxon>Geodiidae</taxon>
        <taxon>Geodia</taxon>
    </lineage>
</organism>
<comment type="caution">
    <text evidence="1">The sequence shown here is derived from an EMBL/GenBank/DDBJ whole genome shotgun (WGS) entry which is preliminary data.</text>
</comment>
<evidence type="ECO:0000313" key="2">
    <source>
        <dbReference type="Proteomes" id="UP001174909"/>
    </source>
</evidence>
<reference evidence="1" key="1">
    <citation type="submission" date="2023-03" db="EMBL/GenBank/DDBJ databases">
        <authorList>
            <person name="Steffen K."/>
            <person name="Cardenas P."/>
        </authorList>
    </citation>
    <scope>NUCLEOTIDE SEQUENCE</scope>
</reference>
<name>A0AA35QTY0_GEOBA</name>
<evidence type="ECO:0000313" key="1">
    <source>
        <dbReference type="EMBL" id="CAI7992008.1"/>
    </source>
</evidence>